<dbReference type="InterPro" id="IPR012337">
    <property type="entry name" value="RNaseH-like_sf"/>
</dbReference>
<sequence>MTEAIYIEVTAKKEELDKKRRVSISGMLKHLGVSRSGYTAWLKRSPSEQSKRKARIKQKIQEIYDESHQNYGAPKIKEKLLTQGEVIAEKTVGNYMREMGIKAQYIKPYTVTTINSDFDSKLINVLNEQFNPKEPNAVWCSDITYIWTLDGFVYLTSIMDLFSRKIIAWTLSHTLETEHVIATINKAKEKRKIDRPLVMHSDRGCQYVSKDYRNATEGMILSYSKKAYPWDNACIEAFHALIKREWLNRYKIFDYRHAYRLIFEYIETFYNTRRIHGHCGYLSPDQYEKVHKKVQLAG</sequence>
<dbReference type="PROSITE" id="PS50994">
    <property type="entry name" value="INTEGRASE"/>
    <property type="match status" value="1"/>
</dbReference>
<dbReference type="GO" id="GO:0015074">
    <property type="term" value="P:DNA integration"/>
    <property type="evidence" value="ECO:0007669"/>
    <property type="project" value="InterPro"/>
</dbReference>
<dbReference type="PANTHER" id="PTHR46889:SF4">
    <property type="entry name" value="TRANSPOSASE INSO FOR INSERTION SEQUENCE ELEMENT IS911B-RELATED"/>
    <property type="match status" value="1"/>
</dbReference>
<feature type="domain" description="Integrase catalytic" evidence="2">
    <location>
        <begin position="131"/>
        <end position="292"/>
    </location>
</feature>
<reference evidence="4" key="1">
    <citation type="submission" date="2015-03" db="EMBL/GenBank/DDBJ databases">
        <authorList>
            <person name="Nijsse Bart"/>
        </authorList>
    </citation>
    <scope>NUCLEOTIDE SEQUENCE [LARGE SCALE GENOMIC DNA]</scope>
</reference>
<dbReference type="AlphaFoldDB" id="A0A0U1L3J3"/>
<name>A0A0U1L3J3_9FIRM</name>
<dbReference type="InterPro" id="IPR001584">
    <property type="entry name" value="Integrase_cat-core"/>
</dbReference>
<gene>
    <name evidence="3" type="ORF">SpAn4DRAFT_0361</name>
</gene>
<evidence type="ECO:0000313" key="4">
    <source>
        <dbReference type="Proteomes" id="UP000049855"/>
    </source>
</evidence>
<keyword evidence="4" id="KW-1185">Reference proteome</keyword>
<dbReference type="InterPro" id="IPR036397">
    <property type="entry name" value="RNaseH_sf"/>
</dbReference>
<proteinExistence type="predicted"/>
<dbReference type="RefSeq" id="WP_021167654.1">
    <property type="nucleotide sequence ID" value="NZ_CTRP01000014.1"/>
</dbReference>
<dbReference type="Pfam" id="PF13683">
    <property type="entry name" value="rve_3"/>
    <property type="match status" value="1"/>
</dbReference>
<dbReference type="Proteomes" id="UP000049855">
    <property type="component" value="Unassembled WGS sequence"/>
</dbReference>
<dbReference type="SUPFAM" id="SSF53098">
    <property type="entry name" value="Ribonuclease H-like"/>
    <property type="match status" value="1"/>
</dbReference>
<dbReference type="GO" id="GO:0003676">
    <property type="term" value="F:nucleic acid binding"/>
    <property type="evidence" value="ECO:0007669"/>
    <property type="project" value="InterPro"/>
</dbReference>
<dbReference type="NCBIfam" id="NF033516">
    <property type="entry name" value="transpos_IS3"/>
    <property type="match status" value="1"/>
</dbReference>
<protein>
    <submittedName>
        <fullName evidence="3">Mobile element protein</fullName>
    </submittedName>
</protein>
<dbReference type="EMBL" id="CTRP01000014">
    <property type="protein sequence ID" value="CQR73899.1"/>
    <property type="molecule type" value="Genomic_DNA"/>
</dbReference>
<accession>A0A0U1L3J3</accession>
<dbReference type="InterPro" id="IPR050900">
    <property type="entry name" value="Transposase_IS3/IS150/IS904"/>
</dbReference>
<evidence type="ECO:0000313" key="3">
    <source>
        <dbReference type="EMBL" id="CQR73899.1"/>
    </source>
</evidence>
<dbReference type="InterPro" id="IPR025948">
    <property type="entry name" value="HTH-like_dom"/>
</dbReference>
<evidence type="ECO:0000259" key="2">
    <source>
        <dbReference type="PROSITE" id="PS50994"/>
    </source>
</evidence>
<dbReference type="Pfam" id="PF13276">
    <property type="entry name" value="HTH_21"/>
    <property type="match status" value="1"/>
</dbReference>
<evidence type="ECO:0000256" key="1">
    <source>
        <dbReference type="ARBA" id="ARBA00002286"/>
    </source>
</evidence>
<organism evidence="3 4">
    <name type="scientific">Sporomusa ovata</name>
    <dbReference type="NCBI Taxonomy" id="2378"/>
    <lineage>
        <taxon>Bacteria</taxon>
        <taxon>Bacillati</taxon>
        <taxon>Bacillota</taxon>
        <taxon>Negativicutes</taxon>
        <taxon>Selenomonadales</taxon>
        <taxon>Sporomusaceae</taxon>
        <taxon>Sporomusa</taxon>
    </lineage>
</organism>
<comment type="function">
    <text evidence="1">Involved in the transposition of the insertion sequence.</text>
</comment>
<dbReference type="PANTHER" id="PTHR46889">
    <property type="entry name" value="TRANSPOSASE INSF FOR INSERTION SEQUENCE IS3B-RELATED"/>
    <property type="match status" value="1"/>
</dbReference>
<dbReference type="Pfam" id="PF00665">
    <property type="entry name" value="rve"/>
    <property type="match status" value="1"/>
</dbReference>
<dbReference type="Gene3D" id="3.30.420.10">
    <property type="entry name" value="Ribonuclease H-like superfamily/Ribonuclease H"/>
    <property type="match status" value="1"/>
</dbReference>
<dbReference type="InterPro" id="IPR048020">
    <property type="entry name" value="Transpos_IS3"/>
</dbReference>